<evidence type="ECO:0000256" key="1">
    <source>
        <dbReference type="SAM" id="MobiDB-lite"/>
    </source>
</evidence>
<dbReference type="EMBL" id="JAKMXF010000066">
    <property type="protein sequence ID" value="KAI6659144.1"/>
    <property type="molecule type" value="Genomic_DNA"/>
</dbReference>
<name>A0AAV7KDD8_9METZ</name>
<reference evidence="2 3" key="1">
    <citation type="journal article" date="2023" name="BMC Biol.">
        <title>The compact genome of the sponge Oopsacas minuta (Hexactinellida) is lacking key metazoan core genes.</title>
        <authorList>
            <person name="Santini S."/>
            <person name="Schenkelaars Q."/>
            <person name="Jourda C."/>
            <person name="Duchesne M."/>
            <person name="Belahbib H."/>
            <person name="Rocher C."/>
            <person name="Selva M."/>
            <person name="Riesgo A."/>
            <person name="Vervoort M."/>
            <person name="Leys S.P."/>
            <person name="Kodjabachian L."/>
            <person name="Le Bivic A."/>
            <person name="Borchiellini C."/>
            <person name="Claverie J.M."/>
            <person name="Renard E."/>
        </authorList>
    </citation>
    <scope>NUCLEOTIDE SEQUENCE [LARGE SCALE GENOMIC DNA]</scope>
    <source>
        <strain evidence="2">SPO-2</strain>
    </source>
</reference>
<accession>A0AAV7KDD8</accession>
<evidence type="ECO:0000313" key="2">
    <source>
        <dbReference type="EMBL" id="KAI6659144.1"/>
    </source>
</evidence>
<evidence type="ECO:0000313" key="3">
    <source>
        <dbReference type="Proteomes" id="UP001165289"/>
    </source>
</evidence>
<dbReference type="PANTHER" id="PTHR15505:SF4">
    <property type="entry name" value="RIIA DOMAIN-CONTAINING PROTEIN 1"/>
    <property type="match status" value="1"/>
</dbReference>
<gene>
    <name evidence="2" type="ORF">LOD99_14820</name>
</gene>
<dbReference type="CDD" id="cd22971">
    <property type="entry name" value="DD_RIIAD1"/>
    <property type="match status" value="1"/>
</dbReference>
<protein>
    <submittedName>
        <fullName evidence="2">RIIa domain-containing protein 1-like</fullName>
    </submittedName>
</protein>
<dbReference type="PANTHER" id="PTHR15505">
    <property type="entry name" value="RIIA DOMAIN-CONTAINING PROTEIN 1"/>
    <property type="match status" value="1"/>
</dbReference>
<feature type="compositionally biased region" description="Polar residues" evidence="1">
    <location>
        <begin position="1"/>
        <end position="23"/>
    </location>
</feature>
<keyword evidence="3" id="KW-1185">Reference proteome</keyword>
<comment type="caution">
    <text evidence="2">The sequence shown here is derived from an EMBL/GenBank/DDBJ whole genome shotgun (WGS) entry which is preliminary data.</text>
</comment>
<dbReference type="Proteomes" id="UP001165289">
    <property type="component" value="Unassembled WGS sequence"/>
</dbReference>
<dbReference type="SUPFAM" id="SSF47391">
    <property type="entry name" value="Dimerization-anchoring domain of cAMP-dependent PK regulatory subunit"/>
    <property type="match status" value="1"/>
</dbReference>
<organism evidence="2 3">
    <name type="scientific">Oopsacas minuta</name>
    <dbReference type="NCBI Taxonomy" id="111878"/>
    <lineage>
        <taxon>Eukaryota</taxon>
        <taxon>Metazoa</taxon>
        <taxon>Porifera</taxon>
        <taxon>Hexactinellida</taxon>
        <taxon>Hexasterophora</taxon>
        <taxon>Lyssacinosida</taxon>
        <taxon>Leucopsacidae</taxon>
        <taxon>Oopsacas</taxon>
    </lineage>
</organism>
<sequence>MSLSNLEQEPSLKSPNATISVETDLSRNPAIEPRDVTVLSQDQQMLLNDVKIQNRLKNEEYIRQKPELVALVKGFMKQILLERPDNVEKFAGSFFTDSHLREKYPK</sequence>
<dbReference type="AlphaFoldDB" id="A0AAV7KDD8"/>
<feature type="region of interest" description="Disordered" evidence="1">
    <location>
        <begin position="1"/>
        <end position="33"/>
    </location>
</feature>
<proteinExistence type="predicted"/>
<dbReference type="InterPro" id="IPR059162">
    <property type="entry name" value="RIIAD1"/>
</dbReference>